<feature type="region of interest" description="Disordered" evidence="1">
    <location>
        <begin position="190"/>
        <end position="229"/>
    </location>
</feature>
<sequence>MASVAQIQANRLNAQKSTGPRTAEGKAAASQNAAKHGLLAEQVVIKGEDPAEFEGYRDRMLEELAPVGAIETILAERAVGLAWRLRRAERLQSAVFATVYRENADDIVLWPRHGLPIKPGPGEDEVVLGQVVMTDFARSQVLDRLLVYERRIENSLYRTMAALRKERQARVTAGQESATAAQLASFGADAAPGARTPETAFGGSGTPCGPRVREGRLTTNAPAGGNQGRDALATEASFHHAGPIADVAAEEPSYETNPISAGDRGCRAGRQGKGYARTG</sequence>
<gene>
    <name evidence="2" type="ORF">QJ522_06825</name>
</gene>
<evidence type="ECO:0000256" key="1">
    <source>
        <dbReference type="SAM" id="MobiDB-lite"/>
    </source>
</evidence>
<accession>A0AAW6U0I1</accession>
<feature type="region of interest" description="Disordered" evidence="1">
    <location>
        <begin position="10"/>
        <end position="30"/>
    </location>
</feature>
<dbReference type="AlphaFoldDB" id="A0AAW6U0I1"/>
<feature type="compositionally biased region" description="Polar residues" evidence="1">
    <location>
        <begin position="10"/>
        <end position="20"/>
    </location>
</feature>
<dbReference type="RefSeq" id="WP_349244162.1">
    <property type="nucleotide sequence ID" value="NZ_JASCXX010000006.1"/>
</dbReference>
<keyword evidence="3" id="KW-1185">Reference proteome</keyword>
<dbReference type="EMBL" id="JASCXX010000006">
    <property type="protein sequence ID" value="MDI6448753.1"/>
    <property type="molecule type" value="Genomic_DNA"/>
</dbReference>
<reference evidence="2" key="1">
    <citation type="submission" date="2023-05" db="EMBL/GenBank/DDBJ databases">
        <title>Anaerotaeda fermentans gen. nov., sp. nov., a novel anaerobic planctomycete of the new family within the order Sedimentisphaerales isolated from Taman Peninsula, Russia.</title>
        <authorList>
            <person name="Khomyakova M.A."/>
            <person name="Merkel A.Y."/>
            <person name="Slobodkin A.I."/>
        </authorList>
    </citation>
    <scope>NUCLEOTIDE SEQUENCE</scope>
    <source>
        <strain evidence="2">M17dextr</strain>
    </source>
</reference>
<proteinExistence type="predicted"/>
<comment type="caution">
    <text evidence="2">The sequence shown here is derived from an EMBL/GenBank/DDBJ whole genome shotgun (WGS) entry which is preliminary data.</text>
</comment>
<protein>
    <submittedName>
        <fullName evidence="2">Uncharacterized protein</fullName>
    </submittedName>
</protein>
<dbReference type="Proteomes" id="UP001431776">
    <property type="component" value="Unassembled WGS sequence"/>
</dbReference>
<feature type="region of interest" description="Disordered" evidence="1">
    <location>
        <begin position="242"/>
        <end position="279"/>
    </location>
</feature>
<evidence type="ECO:0000313" key="3">
    <source>
        <dbReference type="Proteomes" id="UP001431776"/>
    </source>
</evidence>
<organism evidence="2 3">
    <name type="scientific">Anaerobaca lacustris</name>
    <dbReference type="NCBI Taxonomy" id="3044600"/>
    <lineage>
        <taxon>Bacteria</taxon>
        <taxon>Pseudomonadati</taxon>
        <taxon>Planctomycetota</taxon>
        <taxon>Phycisphaerae</taxon>
        <taxon>Sedimentisphaerales</taxon>
        <taxon>Anaerobacaceae</taxon>
        <taxon>Anaerobaca</taxon>
    </lineage>
</organism>
<evidence type="ECO:0000313" key="2">
    <source>
        <dbReference type="EMBL" id="MDI6448753.1"/>
    </source>
</evidence>
<name>A0AAW6U0I1_9BACT</name>